<dbReference type="RefSeq" id="WP_161691689.1">
    <property type="nucleotide sequence ID" value="NZ_JAAAMQ010000038.1"/>
</dbReference>
<comment type="caution">
    <text evidence="2">The sequence shown here is derived from an EMBL/GenBank/DDBJ whole genome shotgun (WGS) entry which is preliminary data.</text>
</comment>
<accession>A0AAJ2Z207</accession>
<feature type="transmembrane region" description="Helical" evidence="1">
    <location>
        <begin position="47"/>
        <end position="66"/>
    </location>
</feature>
<sequence>MLSTFLGLVMFALGVLEIYMTKQAVDTYKKFDQPQSAPFKLWGLSYGFYIGVALIVLSLGPVISGIKSMI</sequence>
<evidence type="ECO:0000313" key="3">
    <source>
        <dbReference type="Proteomes" id="UP000719917"/>
    </source>
</evidence>
<dbReference type="EMBL" id="JAAAMQ010000038">
    <property type="protein sequence ID" value="NBA12560.1"/>
    <property type="molecule type" value="Genomic_DNA"/>
</dbReference>
<evidence type="ECO:0000313" key="2">
    <source>
        <dbReference type="EMBL" id="NBA12560.1"/>
    </source>
</evidence>
<gene>
    <name evidence="2" type="ORF">GTU77_10245</name>
</gene>
<proteinExistence type="predicted"/>
<reference evidence="2" key="1">
    <citation type="submission" date="2020-01" db="EMBL/GenBank/DDBJ databases">
        <title>First Reported Case and Whole Genome of Weissella confusa in an Equid.</title>
        <authorList>
            <person name="Little S.V."/>
            <person name="Lawhon S.D."/>
        </authorList>
    </citation>
    <scope>NUCLEOTIDE SEQUENCE</scope>
    <source>
        <strain evidence="2">718955</strain>
    </source>
</reference>
<dbReference type="AlphaFoldDB" id="A0AAJ2Z207"/>
<evidence type="ECO:0000256" key="1">
    <source>
        <dbReference type="SAM" id="Phobius"/>
    </source>
</evidence>
<keyword evidence="1" id="KW-0812">Transmembrane</keyword>
<organism evidence="2 3">
    <name type="scientific">Weissella confusa</name>
    <name type="common">Lactobacillus confusus</name>
    <dbReference type="NCBI Taxonomy" id="1583"/>
    <lineage>
        <taxon>Bacteria</taxon>
        <taxon>Bacillati</taxon>
        <taxon>Bacillota</taxon>
        <taxon>Bacilli</taxon>
        <taxon>Lactobacillales</taxon>
        <taxon>Lactobacillaceae</taxon>
        <taxon>Weissella</taxon>
    </lineage>
</organism>
<protein>
    <submittedName>
        <fullName evidence="2">Uncharacterized protein</fullName>
    </submittedName>
</protein>
<dbReference type="Proteomes" id="UP000719917">
    <property type="component" value="Unassembled WGS sequence"/>
</dbReference>
<keyword evidence="1" id="KW-1133">Transmembrane helix</keyword>
<name>A0AAJ2Z207_WEICO</name>
<keyword evidence="1" id="KW-0472">Membrane</keyword>